<dbReference type="InterPro" id="IPR036390">
    <property type="entry name" value="WH_DNA-bd_sf"/>
</dbReference>
<evidence type="ECO:0000313" key="6">
    <source>
        <dbReference type="Proteomes" id="UP000469185"/>
    </source>
</evidence>
<accession>A0A6N9YNH6</accession>
<dbReference type="SMART" id="SM00345">
    <property type="entry name" value="HTH_GNTR"/>
    <property type="match status" value="1"/>
</dbReference>
<evidence type="ECO:0000313" key="5">
    <source>
        <dbReference type="EMBL" id="NED96495.1"/>
    </source>
</evidence>
<reference evidence="5 6" key="1">
    <citation type="submission" date="2020-02" db="EMBL/GenBank/DDBJ databases">
        <authorList>
            <person name="Li X.-J."/>
            <person name="Feng X.-M."/>
        </authorList>
    </citation>
    <scope>NUCLEOTIDE SEQUENCE [LARGE SCALE GENOMIC DNA]</scope>
    <source>
        <strain evidence="5 6">CGMCC 4.7225</strain>
    </source>
</reference>
<dbReference type="GO" id="GO:0003677">
    <property type="term" value="F:DNA binding"/>
    <property type="evidence" value="ECO:0007669"/>
    <property type="project" value="UniProtKB-KW"/>
</dbReference>
<feature type="domain" description="HTH gntR-type" evidence="4">
    <location>
        <begin position="23"/>
        <end position="91"/>
    </location>
</feature>
<dbReference type="PROSITE" id="PS50949">
    <property type="entry name" value="HTH_GNTR"/>
    <property type="match status" value="1"/>
</dbReference>
<gene>
    <name evidence="5" type="ORF">G1H11_14390</name>
</gene>
<dbReference type="PRINTS" id="PR00035">
    <property type="entry name" value="HTHGNTR"/>
</dbReference>
<sequence>MGHLTSELVHLLSGLNIVRKAGAPIHEQLRHHLQYLITTAALGPGAPLPSVRQLAEELHVARATVQRAYTELQTLGLIEARHGAGTFVVDFRRAVGSIEGSKELSAIVETAISDARRLGLDLRDLERLLHVQVRAELRSEGEFLICYVDEFDFSVGHTAVLIESLTDLPVRIVRVDWRRCRNGDREPLAALEAADLIVCAPYVFGPVNRMLELHSADVEGITFVLHDEVAAALSQLDPASRVGIVATRPEYMSWTSAVVTSRVVTAEEIRQAALTDVAGTEAMLREVDVVVYGSGSRPEIEKLLPAGVRSVELRHVPDPNSLIRLRDLVTRRIDGQALSHGGAVR</sequence>
<organism evidence="5 6">
    <name type="scientific">Phytoactinopolyspora alkaliphila</name>
    <dbReference type="NCBI Taxonomy" id="1783498"/>
    <lineage>
        <taxon>Bacteria</taxon>
        <taxon>Bacillati</taxon>
        <taxon>Actinomycetota</taxon>
        <taxon>Actinomycetes</taxon>
        <taxon>Jiangellales</taxon>
        <taxon>Jiangellaceae</taxon>
        <taxon>Phytoactinopolyspora</taxon>
    </lineage>
</organism>
<name>A0A6N9YNH6_9ACTN</name>
<dbReference type="RefSeq" id="WP_163819280.1">
    <property type="nucleotide sequence ID" value="NZ_JAAGOB010000007.1"/>
</dbReference>
<evidence type="ECO:0000256" key="2">
    <source>
        <dbReference type="ARBA" id="ARBA00023125"/>
    </source>
</evidence>
<keyword evidence="3" id="KW-0804">Transcription</keyword>
<dbReference type="Gene3D" id="1.10.10.10">
    <property type="entry name" value="Winged helix-like DNA-binding domain superfamily/Winged helix DNA-binding domain"/>
    <property type="match status" value="1"/>
</dbReference>
<dbReference type="PANTHER" id="PTHR38445">
    <property type="entry name" value="HTH-TYPE TRANSCRIPTIONAL REPRESSOR YTRA"/>
    <property type="match status" value="1"/>
</dbReference>
<dbReference type="InterPro" id="IPR000524">
    <property type="entry name" value="Tscrpt_reg_HTH_GntR"/>
</dbReference>
<dbReference type="EMBL" id="JAAGOB010000007">
    <property type="protein sequence ID" value="NED96495.1"/>
    <property type="molecule type" value="Genomic_DNA"/>
</dbReference>
<dbReference type="SUPFAM" id="SSF46785">
    <property type="entry name" value="Winged helix' DNA-binding domain"/>
    <property type="match status" value="1"/>
</dbReference>
<dbReference type="GO" id="GO:0003700">
    <property type="term" value="F:DNA-binding transcription factor activity"/>
    <property type="evidence" value="ECO:0007669"/>
    <property type="project" value="InterPro"/>
</dbReference>
<dbReference type="CDD" id="cd07377">
    <property type="entry name" value="WHTH_GntR"/>
    <property type="match status" value="1"/>
</dbReference>
<dbReference type="PANTHER" id="PTHR38445:SF9">
    <property type="entry name" value="HTH-TYPE TRANSCRIPTIONAL REPRESSOR YTRA"/>
    <property type="match status" value="1"/>
</dbReference>
<proteinExistence type="predicted"/>
<evidence type="ECO:0000256" key="1">
    <source>
        <dbReference type="ARBA" id="ARBA00023015"/>
    </source>
</evidence>
<comment type="caution">
    <text evidence="5">The sequence shown here is derived from an EMBL/GenBank/DDBJ whole genome shotgun (WGS) entry which is preliminary data.</text>
</comment>
<evidence type="ECO:0000256" key="3">
    <source>
        <dbReference type="ARBA" id="ARBA00023163"/>
    </source>
</evidence>
<keyword evidence="1" id="KW-0805">Transcription regulation</keyword>
<dbReference type="AlphaFoldDB" id="A0A6N9YNH6"/>
<keyword evidence="6" id="KW-1185">Reference proteome</keyword>
<protein>
    <submittedName>
        <fullName evidence="5">GntR family transcriptional regulator</fullName>
    </submittedName>
</protein>
<dbReference type="InterPro" id="IPR036388">
    <property type="entry name" value="WH-like_DNA-bd_sf"/>
</dbReference>
<dbReference type="Proteomes" id="UP000469185">
    <property type="component" value="Unassembled WGS sequence"/>
</dbReference>
<evidence type="ECO:0000259" key="4">
    <source>
        <dbReference type="PROSITE" id="PS50949"/>
    </source>
</evidence>
<dbReference type="Pfam" id="PF00392">
    <property type="entry name" value="GntR"/>
    <property type="match status" value="1"/>
</dbReference>
<keyword evidence="2" id="KW-0238">DNA-binding</keyword>